<dbReference type="Proteomes" id="UP001235939">
    <property type="component" value="Chromosome 12"/>
</dbReference>
<feature type="domain" description="Serpin" evidence="6">
    <location>
        <begin position="653"/>
        <end position="1008"/>
    </location>
</feature>
<feature type="transmembrane region" description="Helical" evidence="5">
    <location>
        <begin position="123"/>
        <end position="143"/>
    </location>
</feature>
<feature type="non-terminal residue" evidence="7">
    <location>
        <position position="1"/>
    </location>
</feature>
<feature type="transmembrane region" description="Helical" evidence="5">
    <location>
        <begin position="12"/>
        <end position="37"/>
    </location>
</feature>
<reference evidence="7 8" key="1">
    <citation type="submission" date="2022-01" db="EMBL/GenBank/DDBJ databases">
        <title>A chromosomal length assembly of Cordylochernes scorpioides.</title>
        <authorList>
            <person name="Zeh D."/>
            <person name="Zeh J."/>
        </authorList>
    </citation>
    <scope>NUCLEOTIDE SEQUENCE [LARGE SCALE GENOMIC DNA]</scope>
    <source>
        <strain evidence="7">IN4F17</strain>
        <tissue evidence="7">Whole Body</tissue>
    </source>
</reference>
<feature type="transmembrane region" description="Helical" evidence="5">
    <location>
        <begin position="84"/>
        <end position="103"/>
    </location>
</feature>
<dbReference type="InterPro" id="IPR023795">
    <property type="entry name" value="Serpin_CS"/>
</dbReference>
<proteinExistence type="inferred from homology"/>
<keyword evidence="5" id="KW-0812">Transmembrane</keyword>
<dbReference type="InterPro" id="IPR000215">
    <property type="entry name" value="Serpin_fam"/>
</dbReference>
<dbReference type="Gene3D" id="3.30.497.10">
    <property type="entry name" value="Antithrombin, subunit I, domain 2"/>
    <property type="match status" value="2"/>
</dbReference>
<comment type="similarity">
    <text evidence="1 4">Belongs to the serpin family.</text>
</comment>
<evidence type="ECO:0000256" key="2">
    <source>
        <dbReference type="ARBA" id="ARBA00022690"/>
    </source>
</evidence>
<dbReference type="PANTHER" id="PTHR11461:SF211">
    <property type="entry name" value="GH10112P-RELATED"/>
    <property type="match status" value="1"/>
</dbReference>
<feature type="domain" description="Serpin" evidence="6">
    <location>
        <begin position="1021"/>
        <end position="1373"/>
    </location>
</feature>
<sequence>MLQVGLIYRYCVPVTVTAVYRYFVICSVTVTAVYRYFVPVTVTALYRYCVPVTVTAVYRYFVTCSVTVTALYGYFVICSVTVTALYGYFVICSVTVTALYRYFVPVTVTAVYRYFVTCSVTVTALYGYFVICSVTVTAVYRYFVTLTVTAVYRHFVTCSVTVTALYRYFVPVTVTALYRYCVPVTVTALYRYCVPVTVTALYRYFVPVTVTALYRYFVPVTVTALYRYCVPVTVTALYRYCVPVTVTALYRYFVTCSVTVTALYRYSVPVTVTALYRYCVPVTVTALYRYCVPVTVTALYRYCVPVTVTALYRYCVPVTVTALYRYCVPVTVTALYRYCVPVTVTALYRYFVPVTVTALYRYCVPVTVTALCRYCVPVTVTALCRYCVPVTVTALYRYFVPVTVTALYRYCVPVTVTALYRYCVPVTVTALYRYFLPVTVTALYRYCVPVTVTALYRYFVPVTVTALYRYCVPVTVTALYRYCVPVTVTALYRYCVPVTVTALYRYCVPVTVTALYRYCVPVTVTALYRYCVPVTVTAVYRYCVPVTVTALYRYCVPVTVTALYRYCVPVTVTALYRYFVPVTVTALYRYCVPVTVTALYRYCVPVTVTALYRYCVPVTVTALMKLLLVLLLAALVSSQSHRDPLARMTDKVTRSLHQVLGSEDSNFFISPFSISMALSMLYAGASGQTAVQIAQLFQGNKMVMDRMSRYFKYELSRPYSGANILEIAAAVWLKQNASILPSYKEILTSDYNSTISNVDFASNGEQVKNEINEWVSTKTKQKIPTLLDKPLNPDTVLFLANAIYFKGKWEEEFEKTFTQSQNFYNNGDENQKRKVQMMHKESEILYHTNYLFKAVQLNYKSSELSMIVILPIKFGDLERVEKNLPENFLENIRFFFTKMDVFLPKFRIEYKKELKEAFQKVGLTSPFDDSADFSGITGQKNVKVSEISHKTFVEVDEEGTEAAAVTGVRIVPLSVNFQPVFNVNQPFLFYIIDNTSRTILFAGRIKELHRDPLARMTDKVTRSLHQVLGSEDSNFFISPFSISMALSMLYAGASGQTAVQIAQLFQGNKMVMDRMSRYFKYELSRPYSGANILEIAAAVWLKQNASILPSYKEILTSDYNSTISNVDFASNGEQVKNEINEWVSTKTKQKIPTLLDKPLNPDTVLFLANAIYFKGKWEEEFDKKFTQSQNFYNNGDENQKKKVQMMHKESEILYHTNYLFKAVQLNYKSSELSMIVILPIKFGDLERVEKNLPENFLENIRFFFTKMDVFLPKFRIEYKKELKEAFQKVGLTSPFDDSADFSGITGQKNVKVSEISHKTFVEVDEEGTEAAAVTGVRIVPLSVNFQPVFNVNQPFLFYIIDNTSRTILFAGRIKE</sequence>
<feature type="transmembrane region" description="Helical" evidence="5">
    <location>
        <begin position="611"/>
        <end position="637"/>
    </location>
</feature>
<dbReference type="InterPro" id="IPR023796">
    <property type="entry name" value="Serpin_dom"/>
</dbReference>
<dbReference type="InterPro" id="IPR036186">
    <property type="entry name" value="Serpin_sf"/>
</dbReference>
<name>A0ABY6L2S1_9ARAC</name>
<feature type="transmembrane region" description="Helical" evidence="5">
    <location>
        <begin position="57"/>
        <end position="77"/>
    </location>
</feature>
<keyword evidence="5" id="KW-0472">Membrane</keyword>
<evidence type="ECO:0000256" key="3">
    <source>
        <dbReference type="ARBA" id="ARBA00022900"/>
    </source>
</evidence>
<keyword evidence="5" id="KW-1133">Transmembrane helix</keyword>
<dbReference type="SMART" id="SM00093">
    <property type="entry name" value="SERPIN"/>
    <property type="match status" value="2"/>
</dbReference>
<protein>
    <submittedName>
        <fullName evidence="7">SRPN10</fullName>
    </submittedName>
</protein>
<evidence type="ECO:0000256" key="5">
    <source>
        <dbReference type="SAM" id="Phobius"/>
    </source>
</evidence>
<keyword evidence="8" id="KW-1185">Reference proteome</keyword>
<evidence type="ECO:0000256" key="4">
    <source>
        <dbReference type="RuleBase" id="RU000411"/>
    </source>
</evidence>
<keyword evidence="2" id="KW-0646">Protease inhibitor</keyword>
<dbReference type="Pfam" id="PF00079">
    <property type="entry name" value="Serpin"/>
    <property type="match status" value="2"/>
</dbReference>
<dbReference type="InterPro" id="IPR042178">
    <property type="entry name" value="Serpin_sf_1"/>
</dbReference>
<dbReference type="Gene3D" id="2.30.39.10">
    <property type="entry name" value="Alpha-1-antitrypsin, domain 1"/>
    <property type="match status" value="2"/>
</dbReference>
<dbReference type="InterPro" id="IPR042185">
    <property type="entry name" value="Serpin_sf_2"/>
</dbReference>
<accession>A0ABY6L2S1</accession>
<evidence type="ECO:0000259" key="6">
    <source>
        <dbReference type="SMART" id="SM00093"/>
    </source>
</evidence>
<dbReference type="PROSITE" id="PS00284">
    <property type="entry name" value="SERPIN"/>
    <property type="match status" value="2"/>
</dbReference>
<keyword evidence="3" id="KW-0722">Serine protease inhibitor</keyword>
<organism evidence="7 8">
    <name type="scientific">Cordylochernes scorpioides</name>
    <dbReference type="NCBI Taxonomy" id="51811"/>
    <lineage>
        <taxon>Eukaryota</taxon>
        <taxon>Metazoa</taxon>
        <taxon>Ecdysozoa</taxon>
        <taxon>Arthropoda</taxon>
        <taxon>Chelicerata</taxon>
        <taxon>Arachnida</taxon>
        <taxon>Pseudoscorpiones</taxon>
        <taxon>Cheliferoidea</taxon>
        <taxon>Chernetidae</taxon>
        <taxon>Cordylochernes</taxon>
    </lineage>
</organism>
<gene>
    <name evidence="7" type="ORF">LAZ67_12003159</name>
</gene>
<evidence type="ECO:0000256" key="1">
    <source>
        <dbReference type="ARBA" id="ARBA00009500"/>
    </source>
</evidence>
<dbReference type="PANTHER" id="PTHR11461">
    <property type="entry name" value="SERINE PROTEASE INHIBITOR, SERPIN"/>
    <property type="match status" value="1"/>
</dbReference>
<evidence type="ECO:0000313" key="7">
    <source>
        <dbReference type="EMBL" id="UYV75263.1"/>
    </source>
</evidence>
<dbReference type="SUPFAM" id="SSF56574">
    <property type="entry name" value="Serpins"/>
    <property type="match status" value="2"/>
</dbReference>
<evidence type="ECO:0000313" key="8">
    <source>
        <dbReference type="Proteomes" id="UP001235939"/>
    </source>
</evidence>
<dbReference type="EMBL" id="CP092874">
    <property type="protein sequence ID" value="UYV75263.1"/>
    <property type="molecule type" value="Genomic_DNA"/>
</dbReference>